<dbReference type="InterPro" id="IPR053772">
    <property type="entry name" value="At1g61320/At1g61330-like"/>
</dbReference>
<feature type="domain" description="F-box" evidence="1">
    <location>
        <begin position="20"/>
        <end position="60"/>
    </location>
</feature>
<name>A0A2G2W1I1_CAPBA</name>
<dbReference type="SUPFAM" id="SSF81383">
    <property type="entry name" value="F-box domain"/>
    <property type="match status" value="1"/>
</dbReference>
<dbReference type="SMART" id="SM00256">
    <property type="entry name" value="FBOX"/>
    <property type="match status" value="2"/>
</dbReference>
<dbReference type="EMBL" id="MLFT02000009">
    <property type="protein sequence ID" value="PHT39084.1"/>
    <property type="molecule type" value="Genomic_DNA"/>
</dbReference>
<organism evidence="2 3">
    <name type="scientific">Capsicum baccatum</name>
    <name type="common">Peruvian pepper</name>
    <dbReference type="NCBI Taxonomy" id="33114"/>
    <lineage>
        <taxon>Eukaryota</taxon>
        <taxon>Viridiplantae</taxon>
        <taxon>Streptophyta</taxon>
        <taxon>Embryophyta</taxon>
        <taxon>Tracheophyta</taxon>
        <taxon>Spermatophyta</taxon>
        <taxon>Magnoliopsida</taxon>
        <taxon>eudicotyledons</taxon>
        <taxon>Gunneridae</taxon>
        <taxon>Pentapetalae</taxon>
        <taxon>asterids</taxon>
        <taxon>lamiids</taxon>
        <taxon>Solanales</taxon>
        <taxon>Solanaceae</taxon>
        <taxon>Solanoideae</taxon>
        <taxon>Capsiceae</taxon>
        <taxon>Capsicum</taxon>
    </lineage>
</organism>
<dbReference type="Gene3D" id="3.80.10.10">
    <property type="entry name" value="Ribonuclease Inhibitor"/>
    <property type="match status" value="1"/>
</dbReference>
<dbReference type="InterPro" id="IPR032675">
    <property type="entry name" value="LRR_dom_sf"/>
</dbReference>
<evidence type="ECO:0000313" key="3">
    <source>
        <dbReference type="Proteomes" id="UP000224567"/>
    </source>
</evidence>
<evidence type="ECO:0000259" key="1">
    <source>
        <dbReference type="SMART" id="SM00256"/>
    </source>
</evidence>
<gene>
    <name evidence="2" type="ORF">CQW23_22657</name>
</gene>
<keyword evidence="3" id="KW-1185">Reference proteome</keyword>
<evidence type="ECO:0000313" key="2">
    <source>
        <dbReference type="EMBL" id="PHT39084.1"/>
    </source>
</evidence>
<dbReference type="Proteomes" id="UP000224567">
    <property type="component" value="Unassembled WGS sequence"/>
</dbReference>
<dbReference type="STRING" id="33114.A0A2G2W1I1"/>
<dbReference type="InterPro" id="IPR036047">
    <property type="entry name" value="F-box-like_dom_sf"/>
</dbReference>
<accession>A0A2G2W1I1</accession>
<reference evidence="2 3" key="1">
    <citation type="journal article" date="2017" name="Genome Biol.">
        <title>New reference genome sequences of hot pepper reveal the massive evolution of plant disease-resistance genes by retroduplication.</title>
        <authorList>
            <person name="Kim S."/>
            <person name="Park J."/>
            <person name="Yeom S.I."/>
            <person name="Kim Y.M."/>
            <person name="Seo E."/>
            <person name="Kim K.T."/>
            <person name="Kim M.S."/>
            <person name="Lee J.M."/>
            <person name="Cheong K."/>
            <person name="Shin H.S."/>
            <person name="Kim S.B."/>
            <person name="Han K."/>
            <person name="Lee J."/>
            <person name="Park M."/>
            <person name="Lee H.A."/>
            <person name="Lee H.Y."/>
            <person name="Lee Y."/>
            <person name="Oh S."/>
            <person name="Lee J.H."/>
            <person name="Choi E."/>
            <person name="Choi E."/>
            <person name="Lee S.E."/>
            <person name="Jeon J."/>
            <person name="Kim H."/>
            <person name="Choi G."/>
            <person name="Song H."/>
            <person name="Lee J."/>
            <person name="Lee S.C."/>
            <person name="Kwon J.K."/>
            <person name="Lee H.Y."/>
            <person name="Koo N."/>
            <person name="Hong Y."/>
            <person name="Kim R.W."/>
            <person name="Kang W.H."/>
            <person name="Huh J.H."/>
            <person name="Kang B.C."/>
            <person name="Yang T.J."/>
            <person name="Lee Y.H."/>
            <person name="Bennetzen J.L."/>
            <person name="Choi D."/>
        </authorList>
    </citation>
    <scope>NUCLEOTIDE SEQUENCE [LARGE SCALE GENOMIC DNA]</scope>
    <source>
        <strain evidence="3">cv. PBC81</strain>
    </source>
</reference>
<dbReference type="PANTHER" id="PTHR34145">
    <property type="entry name" value="OS02G0105600 PROTEIN"/>
    <property type="match status" value="1"/>
</dbReference>
<dbReference type="PANTHER" id="PTHR34145:SF68">
    <property type="entry name" value="FBD DOMAIN-CONTAINING PROTEIN"/>
    <property type="match status" value="1"/>
</dbReference>
<dbReference type="OrthoDB" id="1534647at2759"/>
<dbReference type="SUPFAM" id="SSF52047">
    <property type="entry name" value="RNI-like"/>
    <property type="match status" value="1"/>
</dbReference>
<dbReference type="Pfam" id="PF07723">
    <property type="entry name" value="LRR_2"/>
    <property type="match status" value="1"/>
</dbReference>
<proteinExistence type="predicted"/>
<reference evidence="3" key="2">
    <citation type="journal article" date="2017" name="J. Anim. Genet.">
        <title>Multiple reference genome sequences of hot pepper reveal the massive evolution of plant disease resistance genes by retroduplication.</title>
        <authorList>
            <person name="Kim S."/>
            <person name="Park J."/>
            <person name="Yeom S.-I."/>
            <person name="Kim Y.-M."/>
            <person name="Seo E."/>
            <person name="Kim K.-T."/>
            <person name="Kim M.-S."/>
            <person name="Lee J.M."/>
            <person name="Cheong K."/>
            <person name="Shin H.-S."/>
            <person name="Kim S.-B."/>
            <person name="Han K."/>
            <person name="Lee J."/>
            <person name="Park M."/>
            <person name="Lee H.-A."/>
            <person name="Lee H.-Y."/>
            <person name="Lee Y."/>
            <person name="Oh S."/>
            <person name="Lee J.H."/>
            <person name="Choi E."/>
            <person name="Choi E."/>
            <person name="Lee S.E."/>
            <person name="Jeon J."/>
            <person name="Kim H."/>
            <person name="Choi G."/>
            <person name="Song H."/>
            <person name="Lee J."/>
            <person name="Lee S.-C."/>
            <person name="Kwon J.-K."/>
            <person name="Lee H.-Y."/>
            <person name="Koo N."/>
            <person name="Hong Y."/>
            <person name="Kim R.W."/>
            <person name="Kang W.-H."/>
            <person name="Huh J.H."/>
            <person name="Kang B.-C."/>
            <person name="Yang T.-J."/>
            <person name="Lee Y.-H."/>
            <person name="Bennetzen J.L."/>
            <person name="Choi D."/>
        </authorList>
    </citation>
    <scope>NUCLEOTIDE SEQUENCE [LARGE SCALE GENOMIC DNA]</scope>
    <source>
        <strain evidence="3">cv. PBC81</strain>
    </source>
</reference>
<comment type="caution">
    <text evidence="2">The sequence shown here is derived from an EMBL/GenBank/DDBJ whole genome shotgun (WGS) entry which is preliminary data.</text>
</comment>
<protein>
    <recommendedName>
        <fullName evidence="1">F-box domain-containing protein</fullName>
    </recommendedName>
</protein>
<dbReference type="InterPro" id="IPR013101">
    <property type="entry name" value="LRR_PRU1-like"/>
</dbReference>
<dbReference type="InterPro" id="IPR001810">
    <property type="entry name" value="F-box_dom"/>
</dbReference>
<dbReference type="InterPro" id="IPR055357">
    <property type="entry name" value="LRR_At1g61320_AtMIF1"/>
</dbReference>
<sequence>MTEFCSLQHLTMRRATPNVLLECLIQEILCFLSYEEAAKMRILSKTWLQASLTLPNLKFTVDHSNGNMKIVAYNIMERYRKGKIPIETFELSKFEEYQLQQPIPGSNFSEPTIPEFVWVLDPIDGAAERDSCHIWHLAVVRNDFSPTYLLEIEFIQYIATCPNIEFCSLQRLTMKRATIDILPECVIHKILLFLRYEEAIKMSVLSKTWLQASLTLPNLKFKDKNMKIVVDNIMERYRKGKIPIEKFELSDYSNNSQVFLLIDKWLHIAFHNGVKDLVFRLSLSHVTLDEDMLQALLNSCPLIVSFILEYCSGLKKIELLNLQKIKSVSVKVHKSQRLKIQAQTLEHLFYSGFSKEVDVVECQNLKSLELSGVYISDGSLQRLISRSQFLESLMIVNVSNWGLGRFNICKSRSLKMLKLKKCDDIKKIDATNLVSIEYEGFQIPKLKLGRESSQLKHSKIVLRSLNYLNAAWFCKLRKFLSNTTSWSQVSLYFPGCSRINMNDWQLHHIFATPEVDVLNVYSAWKNEGFPTFMDALLWTCHPKILNLHSTREMATCFMDHLMYMKNSSQSTSHGSKPWYSQLKEVKACKIDKKNESWHRVEHKGGKLATRNPGKTDQYSILLNW</sequence>
<dbReference type="Pfam" id="PF23622">
    <property type="entry name" value="LRR_At1g61320_AtMIF1"/>
    <property type="match status" value="1"/>
</dbReference>
<dbReference type="AlphaFoldDB" id="A0A2G2W1I1"/>
<feature type="domain" description="F-box" evidence="1">
    <location>
        <begin position="182"/>
        <end position="222"/>
    </location>
</feature>
<dbReference type="Pfam" id="PF00646">
    <property type="entry name" value="F-box"/>
    <property type="match status" value="2"/>
</dbReference>